<comment type="catalytic activity">
    <reaction evidence="14">
        <text>decanoyl-CoA + H2O = decanoate + CoA + H(+)</text>
        <dbReference type="Rhea" id="RHEA:40059"/>
        <dbReference type="ChEBI" id="CHEBI:15377"/>
        <dbReference type="ChEBI" id="CHEBI:15378"/>
        <dbReference type="ChEBI" id="CHEBI:27689"/>
        <dbReference type="ChEBI" id="CHEBI:57287"/>
        <dbReference type="ChEBI" id="CHEBI:61430"/>
    </reaction>
    <physiologicalReaction direction="left-to-right" evidence="14">
        <dbReference type="Rhea" id="RHEA:40060"/>
    </physiologicalReaction>
</comment>
<dbReference type="PANTHER" id="PTHR21660:SF59">
    <property type="entry name" value="THIOESTERASE DOMAIN-CONTAINING PROTEIN"/>
    <property type="match status" value="1"/>
</dbReference>
<dbReference type="InterPro" id="IPR003736">
    <property type="entry name" value="PAAI_dom"/>
</dbReference>
<keyword evidence="7" id="KW-0378">Hydrolase</keyword>
<evidence type="ECO:0000256" key="22">
    <source>
        <dbReference type="ARBA" id="ARBA00081533"/>
    </source>
</evidence>
<protein>
    <recommendedName>
        <fullName evidence="20">Acyl-coenzyme A thioesterase 13</fullName>
    </recommendedName>
    <alternativeName>
        <fullName evidence="22">Hotdog-fold thioesterase superfamily member 2</fullName>
    </alternativeName>
    <alternativeName>
        <fullName evidence="21">Palmitoyl-CoA hydrolase</fullName>
    </alternativeName>
    <alternativeName>
        <fullName evidence="23">Thioesterase superfamily member 2</fullName>
    </alternativeName>
</protein>
<evidence type="ECO:0000256" key="20">
    <source>
        <dbReference type="ARBA" id="ARBA00067273"/>
    </source>
</evidence>
<dbReference type="AlphaFoldDB" id="A0A914WDC2"/>
<dbReference type="GO" id="GO:0005634">
    <property type="term" value="C:nucleus"/>
    <property type="evidence" value="ECO:0007669"/>
    <property type="project" value="UniProtKB-SubCell"/>
</dbReference>
<keyword evidence="25" id="KW-1185">Reference proteome</keyword>
<keyword evidence="10" id="KW-0496">Mitochondrion</keyword>
<evidence type="ECO:0000259" key="24">
    <source>
        <dbReference type="Pfam" id="PF03061"/>
    </source>
</evidence>
<evidence type="ECO:0000256" key="3">
    <source>
        <dbReference type="ARBA" id="ARBA00004186"/>
    </source>
</evidence>
<feature type="domain" description="Thioesterase" evidence="24">
    <location>
        <begin position="54"/>
        <end position="130"/>
    </location>
</feature>
<evidence type="ECO:0000313" key="26">
    <source>
        <dbReference type="WBParaSite" id="PSAMB.scaffold379size53865.g5153.t1"/>
    </source>
</evidence>
<evidence type="ECO:0000256" key="19">
    <source>
        <dbReference type="ARBA" id="ARBA00064709"/>
    </source>
</evidence>
<dbReference type="InterPro" id="IPR006683">
    <property type="entry name" value="Thioestr_dom"/>
</dbReference>
<sequence>MSSSKYLPFIKEVYKAMSKVDNFQRVANKCRVVNVEEGRCVVEFEVAEEHENPHGTLHGGLTATLVDIVTTSALLATERGHPGVSTDLGVSYLAAAKTGETVVVDAKVLKMGKTLAFTTADLYRKSDNTMIATGRHTKAFPAGMTGGKKTK</sequence>
<evidence type="ECO:0000256" key="21">
    <source>
        <dbReference type="ARBA" id="ARBA00075657"/>
    </source>
</evidence>
<evidence type="ECO:0000256" key="13">
    <source>
        <dbReference type="ARBA" id="ARBA00047588"/>
    </source>
</evidence>
<evidence type="ECO:0000256" key="23">
    <source>
        <dbReference type="ARBA" id="ARBA00083956"/>
    </source>
</evidence>
<dbReference type="WBParaSite" id="PSAMB.scaffold379size53865.g5153.t1">
    <property type="protein sequence ID" value="PSAMB.scaffold379size53865.g5153.t1"/>
    <property type="gene ID" value="PSAMB.scaffold379size53865.g5153"/>
</dbReference>
<comment type="catalytic activity">
    <reaction evidence="15">
        <text>dodecanoyl-CoA + H2O = dodecanoate + CoA + H(+)</text>
        <dbReference type="Rhea" id="RHEA:30135"/>
        <dbReference type="ChEBI" id="CHEBI:15377"/>
        <dbReference type="ChEBI" id="CHEBI:15378"/>
        <dbReference type="ChEBI" id="CHEBI:18262"/>
        <dbReference type="ChEBI" id="CHEBI:57287"/>
        <dbReference type="ChEBI" id="CHEBI:57375"/>
    </reaction>
    <physiologicalReaction direction="left-to-right" evidence="15">
        <dbReference type="Rhea" id="RHEA:30136"/>
    </physiologicalReaction>
</comment>
<dbReference type="Gene3D" id="3.10.129.10">
    <property type="entry name" value="Hotdog Thioesterase"/>
    <property type="match status" value="1"/>
</dbReference>
<evidence type="ECO:0000313" key="25">
    <source>
        <dbReference type="Proteomes" id="UP000887566"/>
    </source>
</evidence>
<comment type="similarity">
    <text evidence="5">Belongs to the thioesterase PaaI family.</text>
</comment>
<evidence type="ECO:0000256" key="16">
    <source>
        <dbReference type="ARBA" id="ARBA00050199"/>
    </source>
</evidence>
<evidence type="ECO:0000256" key="5">
    <source>
        <dbReference type="ARBA" id="ARBA00008324"/>
    </source>
</evidence>
<keyword evidence="9" id="KW-0443">Lipid metabolism</keyword>
<evidence type="ECO:0000256" key="8">
    <source>
        <dbReference type="ARBA" id="ARBA00022990"/>
    </source>
</evidence>
<evidence type="ECO:0000256" key="12">
    <source>
        <dbReference type="ARBA" id="ARBA00023242"/>
    </source>
</evidence>
<dbReference type="GO" id="GO:0047617">
    <property type="term" value="F:fatty acyl-CoA hydrolase activity"/>
    <property type="evidence" value="ECO:0007669"/>
    <property type="project" value="InterPro"/>
</dbReference>
<comment type="subunit">
    <text evidence="19">Homotetramer. Interacts with PCTP.</text>
</comment>
<reference evidence="26" key="1">
    <citation type="submission" date="2022-11" db="UniProtKB">
        <authorList>
            <consortium name="WormBaseParasite"/>
        </authorList>
    </citation>
    <scope>IDENTIFICATION</scope>
</reference>
<evidence type="ECO:0000256" key="11">
    <source>
        <dbReference type="ARBA" id="ARBA00023212"/>
    </source>
</evidence>
<evidence type="ECO:0000256" key="18">
    <source>
        <dbReference type="ARBA" id="ARBA00058205"/>
    </source>
</evidence>
<comment type="function">
    <text evidence="18">Catalyzes the hydrolysis of acyl-CoAs into free fatty acids and coenzyme A (CoASH), regulating their respective intracellular levels. Has acyl-CoA thioesterase activity towards medium (C12) and long-chain (C18) fatty acyl-CoA substrates. Can also hydrolyze 3-hydroxyphenylacetyl-CoA and 3,4-dihydroxyphenylacetyl-CoA (in vitro). May play a role in controlling adaptive thermogenesis.</text>
</comment>
<evidence type="ECO:0000256" key="1">
    <source>
        <dbReference type="ARBA" id="ARBA00004123"/>
    </source>
</evidence>
<comment type="subcellular location">
    <subcellularLocation>
        <location evidence="3">Cytoplasm</location>
        <location evidence="3">Cytoskeleton</location>
        <location evidence="3">Spindle</location>
    </subcellularLocation>
    <subcellularLocation>
        <location evidence="4">Cytoplasm</location>
        <location evidence="4">Cytosol</location>
    </subcellularLocation>
    <subcellularLocation>
        <location evidence="2">Mitochondrion</location>
    </subcellularLocation>
    <subcellularLocation>
        <location evidence="1">Nucleus</location>
    </subcellularLocation>
</comment>
<dbReference type="Pfam" id="PF03061">
    <property type="entry name" value="4HBT"/>
    <property type="match status" value="1"/>
</dbReference>
<evidence type="ECO:0000256" key="6">
    <source>
        <dbReference type="ARBA" id="ARBA00022490"/>
    </source>
</evidence>
<dbReference type="InterPro" id="IPR039298">
    <property type="entry name" value="ACOT13"/>
</dbReference>
<dbReference type="InterPro" id="IPR029069">
    <property type="entry name" value="HotDog_dom_sf"/>
</dbReference>
<keyword evidence="11" id="KW-0206">Cytoskeleton</keyword>
<evidence type="ECO:0000256" key="4">
    <source>
        <dbReference type="ARBA" id="ARBA00004514"/>
    </source>
</evidence>
<comment type="catalytic activity">
    <reaction evidence="16">
        <text>hexanoyl-CoA + H2O = hexanoate + CoA + H(+)</text>
        <dbReference type="Rhea" id="RHEA:40115"/>
        <dbReference type="ChEBI" id="CHEBI:15377"/>
        <dbReference type="ChEBI" id="CHEBI:15378"/>
        <dbReference type="ChEBI" id="CHEBI:17120"/>
        <dbReference type="ChEBI" id="CHEBI:57287"/>
        <dbReference type="ChEBI" id="CHEBI:62620"/>
    </reaction>
    <physiologicalReaction direction="left-to-right" evidence="16">
        <dbReference type="Rhea" id="RHEA:40116"/>
    </physiologicalReaction>
</comment>
<dbReference type="NCBIfam" id="TIGR00369">
    <property type="entry name" value="unchar_dom_1"/>
    <property type="match status" value="1"/>
</dbReference>
<dbReference type="GO" id="GO:0005829">
    <property type="term" value="C:cytosol"/>
    <property type="evidence" value="ECO:0007669"/>
    <property type="project" value="UniProtKB-SubCell"/>
</dbReference>
<evidence type="ECO:0000256" key="7">
    <source>
        <dbReference type="ARBA" id="ARBA00022801"/>
    </source>
</evidence>
<name>A0A914WDC2_9BILA</name>
<evidence type="ECO:0000256" key="9">
    <source>
        <dbReference type="ARBA" id="ARBA00023098"/>
    </source>
</evidence>
<evidence type="ECO:0000256" key="10">
    <source>
        <dbReference type="ARBA" id="ARBA00023128"/>
    </source>
</evidence>
<dbReference type="SUPFAM" id="SSF54637">
    <property type="entry name" value="Thioesterase/thiol ester dehydrase-isomerase"/>
    <property type="match status" value="1"/>
</dbReference>
<dbReference type="PANTHER" id="PTHR21660">
    <property type="entry name" value="THIOESTERASE SUPERFAMILY MEMBER-RELATED"/>
    <property type="match status" value="1"/>
</dbReference>
<keyword evidence="8" id="KW-0007">Acetylation</keyword>
<dbReference type="CDD" id="cd03443">
    <property type="entry name" value="PaaI_thioesterase"/>
    <property type="match status" value="1"/>
</dbReference>
<accession>A0A914WDC2</accession>
<dbReference type="GO" id="GO:0005819">
    <property type="term" value="C:spindle"/>
    <property type="evidence" value="ECO:0007669"/>
    <property type="project" value="UniProtKB-SubCell"/>
</dbReference>
<comment type="catalytic activity">
    <reaction evidence="17">
        <text>a fatty acyl-CoA + H2O = a fatty acid + CoA + H(+)</text>
        <dbReference type="Rhea" id="RHEA:16781"/>
        <dbReference type="ChEBI" id="CHEBI:15377"/>
        <dbReference type="ChEBI" id="CHEBI:15378"/>
        <dbReference type="ChEBI" id="CHEBI:28868"/>
        <dbReference type="ChEBI" id="CHEBI:57287"/>
        <dbReference type="ChEBI" id="CHEBI:77636"/>
    </reaction>
    <physiologicalReaction direction="left-to-right" evidence="17">
        <dbReference type="Rhea" id="RHEA:16782"/>
    </physiologicalReaction>
</comment>
<organism evidence="25 26">
    <name type="scientific">Plectus sambesii</name>
    <dbReference type="NCBI Taxonomy" id="2011161"/>
    <lineage>
        <taxon>Eukaryota</taxon>
        <taxon>Metazoa</taxon>
        <taxon>Ecdysozoa</taxon>
        <taxon>Nematoda</taxon>
        <taxon>Chromadorea</taxon>
        <taxon>Plectida</taxon>
        <taxon>Plectina</taxon>
        <taxon>Plectoidea</taxon>
        <taxon>Plectidae</taxon>
        <taxon>Plectus</taxon>
    </lineage>
</organism>
<dbReference type="GO" id="GO:0005739">
    <property type="term" value="C:mitochondrion"/>
    <property type="evidence" value="ECO:0007669"/>
    <property type="project" value="UniProtKB-SubCell"/>
</dbReference>
<evidence type="ECO:0000256" key="2">
    <source>
        <dbReference type="ARBA" id="ARBA00004173"/>
    </source>
</evidence>
<dbReference type="Proteomes" id="UP000887566">
    <property type="component" value="Unplaced"/>
</dbReference>
<keyword evidence="6" id="KW-0963">Cytoplasm</keyword>
<keyword evidence="12" id="KW-0539">Nucleus</keyword>
<dbReference type="GO" id="GO:0006629">
    <property type="term" value="P:lipid metabolic process"/>
    <property type="evidence" value="ECO:0007669"/>
    <property type="project" value="UniProtKB-KW"/>
</dbReference>
<comment type="catalytic activity">
    <reaction evidence="13">
        <text>octanoyl-CoA + H2O = octanoate + CoA + H(+)</text>
        <dbReference type="Rhea" id="RHEA:30143"/>
        <dbReference type="ChEBI" id="CHEBI:15377"/>
        <dbReference type="ChEBI" id="CHEBI:15378"/>
        <dbReference type="ChEBI" id="CHEBI:25646"/>
        <dbReference type="ChEBI" id="CHEBI:57287"/>
        <dbReference type="ChEBI" id="CHEBI:57386"/>
    </reaction>
    <physiologicalReaction direction="left-to-right" evidence="13">
        <dbReference type="Rhea" id="RHEA:30144"/>
    </physiologicalReaction>
</comment>
<proteinExistence type="inferred from homology"/>
<evidence type="ECO:0000256" key="17">
    <source>
        <dbReference type="ARBA" id="ARBA00052976"/>
    </source>
</evidence>
<dbReference type="FunFam" id="3.10.129.10:FF:000021">
    <property type="entry name" value="Acyl-coenzyme A thioesterase 13"/>
    <property type="match status" value="1"/>
</dbReference>
<evidence type="ECO:0000256" key="15">
    <source>
        <dbReference type="ARBA" id="ARBA00048074"/>
    </source>
</evidence>
<evidence type="ECO:0000256" key="14">
    <source>
        <dbReference type="ARBA" id="ARBA00047969"/>
    </source>
</evidence>